<accession>A0A0F9Y5S6</accession>
<sequence length="35" mass="3968">MVVWPVPLVWLCQGDDLYTCIFAEGLHACSQIDML</sequence>
<proteinExistence type="predicted"/>
<evidence type="ECO:0000313" key="1">
    <source>
        <dbReference type="EMBL" id="KKO00009.1"/>
    </source>
</evidence>
<dbReference type="EMBL" id="LAZR01000043">
    <property type="protein sequence ID" value="KKO00009.1"/>
    <property type="molecule type" value="Genomic_DNA"/>
</dbReference>
<reference evidence="1" key="1">
    <citation type="journal article" date="2015" name="Nature">
        <title>Complex archaea that bridge the gap between prokaryotes and eukaryotes.</title>
        <authorList>
            <person name="Spang A."/>
            <person name="Saw J.H."/>
            <person name="Jorgensen S.L."/>
            <person name="Zaremba-Niedzwiedzka K."/>
            <person name="Martijn J."/>
            <person name="Lind A.E."/>
            <person name="van Eijk R."/>
            <person name="Schleper C."/>
            <person name="Guy L."/>
            <person name="Ettema T.J."/>
        </authorList>
    </citation>
    <scope>NUCLEOTIDE SEQUENCE</scope>
</reference>
<organism evidence="1">
    <name type="scientific">marine sediment metagenome</name>
    <dbReference type="NCBI Taxonomy" id="412755"/>
    <lineage>
        <taxon>unclassified sequences</taxon>
        <taxon>metagenomes</taxon>
        <taxon>ecological metagenomes</taxon>
    </lineage>
</organism>
<dbReference type="AlphaFoldDB" id="A0A0F9Y5S6"/>
<comment type="caution">
    <text evidence="1">The sequence shown here is derived from an EMBL/GenBank/DDBJ whole genome shotgun (WGS) entry which is preliminary data.</text>
</comment>
<gene>
    <name evidence="1" type="ORF">LCGC14_0131200</name>
</gene>
<name>A0A0F9Y5S6_9ZZZZ</name>
<protein>
    <submittedName>
        <fullName evidence="1">Uncharacterized protein</fullName>
    </submittedName>
</protein>